<organism evidence="4 5">
    <name type="scientific">Yokenella regensburgei</name>
    <dbReference type="NCBI Taxonomy" id="158877"/>
    <lineage>
        <taxon>Bacteria</taxon>
        <taxon>Pseudomonadati</taxon>
        <taxon>Pseudomonadota</taxon>
        <taxon>Gammaproteobacteria</taxon>
        <taxon>Enterobacterales</taxon>
        <taxon>Enterobacteriaceae</taxon>
        <taxon>Yokenella</taxon>
    </lineage>
</organism>
<gene>
    <name evidence="4" type="primary">psf-1</name>
    <name evidence="4" type="ORF">NCTC11967_01767</name>
</gene>
<comment type="similarity">
    <text evidence="1">Belongs to the P-Pant transferase superfamily. Gsp/Sfp/HetI/AcpT family.</text>
</comment>
<dbReference type="EMBL" id="UAVL01000008">
    <property type="protein sequence ID" value="SQA62760.1"/>
    <property type="molecule type" value="Genomic_DNA"/>
</dbReference>
<dbReference type="EC" id="2.7.8.-" evidence="4"/>
<dbReference type="InterPro" id="IPR037143">
    <property type="entry name" value="4-PPantetheinyl_Trfase_dom_sf"/>
</dbReference>
<dbReference type="GO" id="GO:0008897">
    <property type="term" value="F:holo-[acyl-carrier-protein] synthase activity"/>
    <property type="evidence" value="ECO:0007669"/>
    <property type="project" value="InterPro"/>
</dbReference>
<dbReference type="NCBIfam" id="NF007676">
    <property type="entry name" value="PRK10351.1"/>
    <property type="match status" value="1"/>
</dbReference>
<dbReference type="Pfam" id="PF01648">
    <property type="entry name" value="ACPS"/>
    <property type="match status" value="1"/>
</dbReference>
<dbReference type="Gene3D" id="3.90.470.20">
    <property type="entry name" value="4'-phosphopantetheinyl transferase domain"/>
    <property type="match status" value="1"/>
</dbReference>
<dbReference type="InterPro" id="IPR008278">
    <property type="entry name" value="4-PPantetheinyl_Trfase_dom"/>
</dbReference>
<keyword evidence="2 4" id="KW-0808">Transferase</keyword>
<dbReference type="GO" id="GO:0005829">
    <property type="term" value="C:cytosol"/>
    <property type="evidence" value="ECO:0007669"/>
    <property type="project" value="TreeGrafter"/>
</dbReference>
<evidence type="ECO:0000256" key="2">
    <source>
        <dbReference type="ARBA" id="ARBA00022679"/>
    </source>
</evidence>
<dbReference type="InterPro" id="IPR050559">
    <property type="entry name" value="P-Pant_transferase_sf"/>
</dbReference>
<feature type="domain" description="4'-phosphopantetheinyl transferase" evidence="3">
    <location>
        <begin position="87"/>
        <end position="166"/>
    </location>
</feature>
<sequence>MLRVWLGSLSQLSQAPLPAGLQVPVSPRAGWHAGRVLLAHALSPSPLPELVIHQNGKPAFAGKPRLWFNLSHSGDDIALAISDEGEIGCDIEVVRPRKNWQGVAEAVFSDGERQQLTDAPEPERLNLFWQIWTRKEAILKQAAGQVWQMADVDSVAPHHALRQQLIDDRLWLAVCAEAATDWQLQRVYLPAASASDRKSG</sequence>
<dbReference type="Proteomes" id="UP000251313">
    <property type="component" value="Unassembled WGS sequence"/>
</dbReference>
<dbReference type="PANTHER" id="PTHR12215:SF10">
    <property type="entry name" value="L-AMINOADIPATE-SEMIALDEHYDE DEHYDROGENASE-PHOSPHOPANTETHEINYL TRANSFERASE"/>
    <property type="match status" value="1"/>
</dbReference>
<accession>A0AB38FVW0</accession>
<dbReference type="PANTHER" id="PTHR12215">
    <property type="entry name" value="PHOSPHOPANTETHEINE TRANSFERASE"/>
    <property type="match status" value="1"/>
</dbReference>
<dbReference type="RefSeq" id="WP_072009052.1">
    <property type="nucleotide sequence ID" value="NZ_UAVL01000008.1"/>
</dbReference>
<protein>
    <submittedName>
        <fullName evidence="4">4'-phosphopantetheinyl transferase psf-1</fullName>
        <ecNumber evidence="4">2.7.8.-</ecNumber>
    </submittedName>
</protein>
<dbReference type="GO" id="GO:0000287">
    <property type="term" value="F:magnesium ion binding"/>
    <property type="evidence" value="ECO:0007669"/>
    <property type="project" value="InterPro"/>
</dbReference>
<evidence type="ECO:0000313" key="4">
    <source>
        <dbReference type="EMBL" id="SQA62760.1"/>
    </source>
</evidence>
<evidence type="ECO:0000256" key="1">
    <source>
        <dbReference type="ARBA" id="ARBA00010990"/>
    </source>
</evidence>
<proteinExistence type="inferred from homology"/>
<name>A0AB38FVW0_9ENTR</name>
<reference evidence="4 5" key="1">
    <citation type="submission" date="2018-06" db="EMBL/GenBank/DDBJ databases">
        <authorList>
            <consortium name="Pathogen Informatics"/>
            <person name="Doyle S."/>
        </authorList>
    </citation>
    <scope>NUCLEOTIDE SEQUENCE [LARGE SCALE GENOMIC DNA]</scope>
    <source>
        <strain evidence="4 5">NCTC11967</strain>
    </source>
</reference>
<comment type="caution">
    <text evidence="4">The sequence shown here is derived from an EMBL/GenBank/DDBJ whole genome shotgun (WGS) entry which is preliminary data.</text>
</comment>
<dbReference type="AlphaFoldDB" id="A0AB38FVW0"/>
<dbReference type="GO" id="GO:0019878">
    <property type="term" value="P:lysine biosynthetic process via aminoadipic acid"/>
    <property type="evidence" value="ECO:0007669"/>
    <property type="project" value="TreeGrafter"/>
</dbReference>
<evidence type="ECO:0000259" key="3">
    <source>
        <dbReference type="Pfam" id="PF01648"/>
    </source>
</evidence>
<dbReference type="SUPFAM" id="SSF56214">
    <property type="entry name" value="4'-phosphopantetheinyl transferase"/>
    <property type="match status" value="2"/>
</dbReference>
<evidence type="ECO:0000313" key="5">
    <source>
        <dbReference type="Proteomes" id="UP000251313"/>
    </source>
</evidence>